<dbReference type="InterPro" id="IPR009057">
    <property type="entry name" value="Homeodomain-like_sf"/>
</dbReference>
<name>A0AA37UM42_9MICO</name>
<feature type="DNA-binding region" description="H-T-H motif" evidence="2">
    <location>
        <begin position="37"/>
        <end position="56"/>
    </location>
</feature>
<feature type="domain" description="HTH tetR-type" evidence="3">
    <location>
        <begin position="14"/>
        <end position="74"/>
    </location>
</feature>
<dbReference type="AlphaFoldDB" id="A0AA37UM42"/>
<evidence type="ECO:0000256" key="2">
    <source>
        <dbReference type="PROSITE-ProRule" id="PRU00335"/>
    </source>
</evidence>
<dbReference type="InterPro" id="IPR001647">
    <property type="entry name" value="HTH_TetR"/>
</dbReference>
<sequence length="223" mass="23928">MTDFQRARRPEQIAARRAQILAAARSTLGVHPLGQASLREIAERAGVAKSAVLRYFPTREMVFLELLFAEWSDWLDELEGRMPGPGLSGDSGFAGLLAASLDRRPLLCELLAHLDAVLRRNVPAGLEPEVDARVAERGARLAALVRRSFPAMHGTPASGFATMTVVLLAGLWPAMRAADAPASALQDGLFLEGLTGQLRGALSPAVAPLVQPWTPPPLQFPRG</sequence>
<dbReference type="InterPro" id="IPR041483">
    <property type="entry name" value="TetR_C_34"/>
</dbReference>
<accession>A0AA37UM42</accession>
<evidence type="ECO:0000256" key="1">
    <source>
        <dbReference type="ARBA" id="ARBA00023125"/>
    </source>
</evidence>
<dbReference type="GO" id="GO:0000976">
    <property type="term" value="F:transcription cis-regulatory region binding"/>
    <property type="evidence" value="ECO:0007669"/>
    <property type="project" value="TreeGrafter"/>
</dbReference>
<reference evidence="4 5" key="1">
    <citation type="journal article" date="2014" name="Int. J. Syst. Evol. Microbiol.">
        <title>Complete genome sequence of Corynebacterium casei LMG S-19264T (=DSM 44701T), isolated from a smear-ripened cheese.</title>
        <authorList>
            <consortium name="US DOE Joint Genome Institute (JGI-PGF)"/>
            <person name="Walter F."/>
            <person name="Albersmeier A."/>
            <person name="Kalinowski J."/>
            <person name="Ruckert C."/>
        </authorList>
    </citation>
    <scope>NUCLEOTIDE SEQUENCE [LARGE SCALE GENOMIC DNA]</scope>
    <source>
        <strain evidence="4 5">NBRC 112289</strain>
    </source>
</reference>
<dbReference type="Proteomes" id="UP001157160">
    <property type="component" value="Unassembled WGS sequence"/>
</dbReference>
<dbReference type="InterPro" id="IPR050109">
    <property type="entry name" value="HTH-type_TetR-like_transc_reg"/>
</dbReference>
<evidence type="ECO:0000313" key="5">
    <source>
        <dbReference type="Proteomes" id="UP001157160"/>
    </source>
</evidence>
<comment type="caution">
    <text evidence="4">The sequence shown here is derived from an EMBL/GenBank/DDBJ whole genome shotgun (WGS) entry which is preliminary data.</text>
</comment>
<dbReference type="SUPFAM" id="SSF46689">
    <property type="entry name" value="Homeodomain-like"/>
    <property type="match status" value="1"/>
</dbReference>
<dbReference type="PROSITE" id="PS50977">
    <property type="entry name" value="HTH_TETR_2"/>
    <property type="match status" value="1"/>
</dbReference>
<proteinExistence type="predicted"/>
<evidence type="ECO:0000313" key="4">
    <source>
        <dbReference type="EMBL" id="GMA29097.1"/>
    </source>
</evidence>
<organism evidence="4 5">
    <name type="scientific">Arenivirga flava</name>
    <dbReference type="NCBI Taxonomy" id="1930060"/>
    <lineage>
        <taxon>Bacteria</taxon>
        <taxon>Bacillati</taxon>
        <taxon>Actinomycetota</taxon>
        <taxon>Actinomycetes</taxon>
        <taxon>Micrococcales</taxon>
        <taxon>Microbacteriaceae</taxon>
        <taxon>Arenivirga</taxon>
    </lineage>
</organism>
<dbReference type="Gene3D" id="1.10.357.10">
    <property type="entry name" value="Tetracycline Repressor, domain 2"/>
    <property type="match status" value="1"/>
</dbReference>
<dbReference type="PANTHER" id="PTHR30055:SF178">
    <property type="entry name" value="POSSIBLE TRANSCRIPTIONAL REGULATORY PROTEIN"/>
    <property type="match status" value="1"/>
</dbReference>
<keyword evidence="1 2" id="KW-0238">DNA-binding</keyword>
<dbReference type="PANTHER" id="PTHR30055">
    <property type="entry name" value="HTH-TYPE TRANSCRIPTIONAL REGULATOR RUTR"/>
    <property type="match status" value="1"/>
</dbReference>
<dbReference type="Pfam" id="PF17929">
    <property type="entry name" value="TetR_C_34"/>
    <property type="match status" value="1"/>
</dbReference>
<dbReference type="Pfam" id="PF00440">
    <property type="entry name" value="TetR_N"/>
    <property type="match status" value="1"/>
</dbReference>
<dbReference type="EMBL" id="BSUL01000001">
    <property type="protein sequence ID" value="GMA29097.1"/>
    <property type="molecule type" value="Genomic_DNA"/>
</dbReference>
<evidence type="ECO:0000259" key="3">
    <source>
        <dbReference type="PROSITE" id="PS50977"/>
    </source>
</evidence>
<protein>
    <submittedName>
        <fullName evidence="4">TetR family transcriptional regulator</fullName>
    </submittedName>
</protein>
<dbReference type="RefSeq" id="WP_284232879.1">
    <property type="nucleotide sequence ID" value="NZ_BSUL01000001.1"/>
</dbReference>
<dbReference type="GO" id="GO:0003700">
    <property type="term" value="F:DNA-binding transcription factor activity"/>
    <property type="evidence" value="ECO:0007669"/>
    <property type="project" value="TreeGrafter"/>
</dbReference>
<keyword evidence="5" id="KW-1185">Reference proteome</keyword>
<gene>
    <name evidence="4" type="ORF">GCM10025874_23500</name>
</gene>